<keyword evidence="5" id="KW-0119">Carbohydrate metabolism</keyword>
<evidence type="ECO:0000256" key="1">
    <source>
        <dbReference type="ARBA" id="ARBA00004761"/>
    </source>
</evidence>
<accession>A0A0A2TBC9</accession>
<comment type="similarity">
    <text evidence="2">Belongs to the KHG/KDPG aldolase family.</text>
</comment>
<dbReference type="Pfam" id="PF01081">
    <property type="entry name" value="Aldolase"/>
    <property type="match status" value="1"/>
</dbReference>
<dbReference type="OrthoDB" id="9802667at2"/>
<dbReference type="InterPro" id="IPR013785">
    <property type="entry name" value="Aldolase_TIM"/>
</dbReference>
<evidence type="ECO:0000256" key="5">
    <source>
        <dbReference type="ARBA" id="ARBA00023277"/>
    </source>
</evidence>
<evidence type="ECO:0000313" key="6">
    <source>
        <dbReference type="EMBL" id="KGP72829.1"/>
    </source>
</evidence>
<evidence type="ECO:0000313" key="7">
    <source>
        <dbReference type="Proteomes" id="UP000030147"/>
    </source>
</evidence>
<dbReference type="CDD" id="cd00452">
    <property type="entry name" value="KDPG_aldolase"/>
    <property type="match status" value="1"/>
</dbReference>
<keyword evidence="7" id="KW-1185">Reference proteome</keyword>
<comment type="subunit">
    <text evidence="3">Homotrimer.</text>
</comment>
<dbReference type="InterPro" id="IPR000887">
    <property type="entry name" value="Aldlse_KDPG_KHG"/>
</dbReference>
<keyword evidence="4" id="KW-0456">Lyase</keyword>
<dbReference type="AlphaFoldDB" id="A0A0A2TBC9"/>
<dbReference type="RefSeq" id="WP_036818977.1">
    <property type="nucleotide sequence ID" value="NZ_AVBF01000022.1"/>
</dbReference>
<dbReference type="eggNOG" id="COG0800">
    <property type="taxonomic scope" value="Bacteria"/>
</dbReference>
<evidence type="ECO:0000256" key="2">
    <source>
        <dbReference type="ARBA" id="ARBA00006906"/>
    </source>
</evidence>
<dbReference type="NCBIfam" id="TIGR01182">
    <property type="entry name" value="eda"/>
    <property type="match status" value="1"/>
</dbReference>
<evidence type="ECO:0000256" key="4">
    <source>
        <dbReference type="ARBA" id="ARBA00023239"/>
    </source>
</evidence>
<sequence>MTKHKKISQLIDSGLIAVIRQPKEEDIHHIADALIKGGVGALEITVDTPGAFRMIDEIKHTYGDQALVGAGTVLDAATAKRAIEAHADFVFSPSFNKEMVELTNRYGAISIPGVLTPTEMVTAYESGADLVKVFPATSFGPGYIKDLQGPLGHIPMIPTGGVTAENVGTFMENGAAAVGAGGSLLDKKAIQAKDFDTLTNKAIQFREAIKGARKESK</sequence>
<dbReference type="PANTHER" id="PTHR30246">
    <property type="entry name" value="2-KETO-3-DEOXY-6-PHOSPHOGLUCONATE ALDOLASE"/>
    <property type="match status" value="1"/>
</dbReference>
<dbReference type="Gene3D" id="3.20.20.70">
    <property type="entry name" value="Aldolase class I"/>
    <property type="match status" value="1"/>
</dbReference>
<name>A0A0A2TBC9_9BACI</name>
<dbReference type="Proteomes" id="UP000030147">
    <property type="component" value="Unassembled WGS sequence"/>
</dbReference>
<dbReference type="SUPFAM" id="SSF51569">
    <property type="entry name" value="Aldolase"/>
    <property type="match status" value="1"/>
</dbReference>
<evidence type="ECO:0000256" key="3">
    <source>
        <dbReference type="ARBA" id="ARBA00011233"/>
    </source>
</evidence>
<dbReference type="STRING" id="1385514.N782_10175"/>
<gene>
    <name evidence="6" type="ORF">N782_10175</name>
</gene>
<reference evidence="6 7" key="1">
    <citation type="journal article" date="2015" name="Stand. Genomic Sci.">
        <title>High quality draft genome sequence of the moderately halophilic bacterium Pontibacillus yanchengensis Y32(T) and comparison among Pontibacillus genomes.</title>
        <authorList>
            <person name="Huang J."/>
            <person name="Qiao Z.X."/>
            <person name="Tang J.W."/>
            <person name="Wang G."/>
        </authorList>
    </citation>
    <scope>NUCLEOTIDE SEQUENCE [LARGE SCALE GENOMIC DNA]</scope>
    <source>
        <strain evidence="6 7">Y32</strain>
    </source>
</reference>
<dbReference type="EMBL" id="AVBF01000022">
    <property type="protein sequence ID" value="KGP72829.1"/>
    <property type="molecule type" value="Genomic_DNA"/>
</dbReference>
<proteinExistence type="inferred from homology"/>
<comment type="caution">
    <text evidence="6">The sequence shown here is derived from an EMBL/GenBank/DDBJ whole genome shotgun (WGS) entry which is preliminary data.</text>
</comment>
<comment type="pathway">
    <text evidence="1">Carbohydrate acid metabolism.</text>
</comment>
<dbReference type="GO" id="GO:0016829">
    <property type="term" value="F:lyase activity"/>
    <property type="evidence" value="ECO:0007669"/>
    <property type="project" value="UniProtKB-KW"/>
</dbReference>
<protein>
    <submittedName>
        <fullName evidence="6">2-dehydro-3-deoxyphosphogluconate aldolase</fullName>
    </submittedName>
</protein>
<organism evidence="6 7">
    <name type="scientific">Pontibacillus yanchengensis Y32</name>
    <dbReference type="NCBI Taxonomy" id="1385514"/>
    <lineage>
        <taxon>Bacteria</taxon>
        <taxon>Bacillati</taxon>
        <taxon>Bacillota</taxon>
        <taxon>Bacilli</taxon>
        <taxon>Bacillales</taxon>
        <taxon>Bacillaceae</taxon>
        <taxon>Pontibacillus</taxon>
    </lineage>
</organism>
<dbReference type="PANTHER" id="PTHR30246:SF1">
    <property type="entry name" value="2-DEHYDRO-3-DEOXY-6-PHOSPHOGALACTONATE ALDOLASE-RELATED"/>
    <property type="match status" value="1"/>
</dbReference>